<evidence type="ECO:0000256" key="1">
    <source>
        <dbReference type="ARBA" id="ARBA00004123"/>
    </source>
</evidence>
<gene>
    <name evidence="13" type="ORF">DPMN_175926</name>
</gene>
<dbReference type="Gene3D" id="3.30.160.60">
    <property type="entry name" value="Classic Zinc Finger"/>
    <property type="match status" value="1"/>
</dbReference>
<evidence type="ECO:0000256" key="8">
    <source>
        <dbReference type="ARBA" id="ARBA00023125"/>
    </source>
</evidence>
<comment type="subcellular location">
    <subcellularLocation>
        <location evidence="1">Nucleus</location>
    </subcellularLocation>
</comment>
<dbReference type="InterPro" id="IPR036236">
    <property type="entry name" value="Znf_C2H2_sf"/>
</dbReference>
<organism evidence="13 14">
    <name type="scientific">Dreissena polymorpha</name>
    <name type="common">Zebra mussel</name>
    <name type="synonym">Mytilus polymorpha</name>
    <dbReference type="NCBI Taxonomy" id="45954"/>
    <lineage>
        <taxon>Eukaryota</taxon>
        <taxon>Metazoa</taxon>
        <taxon>Spiralia</taxon>
        <taxon>Lophotrochozoa</taxon>
        <taxon>Mollusca</taxon>
        <taxon>Bivalvia</taxon>
        <taxon>Autobranchia</taxon>
        <taxon>Heteroconchia</taxon>
        <taxon>Euheterodonta</taxon>
        <taxon>Imparidentia</taxon>
        <taxon>Neoheterodontei</taxon>
        <taxon>Myida</taxon>
        <taxon>Dreissenoidea</taxon>
        <taxon>Dreissenidae</taxon>
        <taxon>Dreissena</taxon>
    </lineage>
</organism>
<evidence type="ECO:0000256" key="4">
    <source>
        <dbReference type="ARBA" id="ARBA00022737"/>
    </source>
</evidence>
<feature type="domain" description="C2H2-type" evidence="12">
    <location>
        <begin position="12"/>
        <end position="40"/>
    </location>
</feature>
<dbReference type="AlphaFoldDB" id="A0A9D4IIP8"/>
<keyword evidence="8" id="KW-0238">DNA-binding</keyword>
<keyword evidence="9" id="KW-0804">Transcription</keyword>
<proteinExistence type="inferred from homology"/>
<dbReference type="FunFam" id="3.30.160.60:FF:000075">
    <property type="entry name" value="Putative zinc finger protein 536"/>
    <property type="match status" value="1"/>
</dbReference>
<reference evidence="13" key="2">
    <citation type="submission" date="2020-11" db="EMBL/GenBank/DDBJ databases">
        <authorList>
            <person name="McCartney M.A."/>
            <person name="Auch B."/>
            <person name="Kono T."/>
            <person name="Mallez S."/>
            <person name="Becker A."/>
            <person name="Gohl D.M."/>
            <person name="Silverstein K.A.T."/>
            <person name="Koren S."/>
            <person name="Bechman K.B."/>
            <person name="Herman A."/>
            <person name="Abrahante J.E."/>
            <person name="Garbe J."/>
        </authorList>
    </citation>
    <scope>NUCLEOTIDE SEQUENCE</scope>
    <source>
        <strain evidence="13">Duluth1</strain>
        <tissue evidence="13">Whole animal</tissue>
    </source>
</reference>
<dbReference type="PROSITE" id="PS00028">
    <property type="entry name" value="ZINC_FINGER_C2H2_1"/>
    <property type="match status" value="1"/>
</dbReference>
<evidence type="ECO:0000256" key="3">
    <source>
        <dbReference type="ARBA" id="ARBA00022723"/>
    </source>
</evidence>
<dbReference type="InterPro" id="IPR013087">
    <property type="entry name" value="Znf_C2H2_type"/>
</dbReference>
<dbReference type="GO" id="GO:0003677">
    <property type="term" value="F:DNA binding"/>
    <property type="evidence" value="ECO:0007669"/>
    <property type="project" value="UniProtKB-KW"/>
</dbReference>
<protein>
    <recommendedName>
        <fullName evidence="12">C2H2-type domain-containing protein</fullName>
    </recommendedName>
</protein>
<comment type="caution">
    <text evidence="13">The sequence shown here is derived from an EMBL/GenBank/DDBJ whole genome shotgun (WGS) entry which is preliminary data.</text>
</comment>
<keyword evidence="6" id="KW-0862">Zinc</keyword>
<keyword evidence="4" id="KW-0677">Repeat</keyword>
<evidence type="ECO:0000256" key="2">
    <source>
        <dbReference type="ARBA" id="ARBA00006991"/>
    </source>
</evidence>
<evidence type="ECO:0000313" key="14">
    <source>
        <dbReference type="Proteomes" id="UP000828390"/>
    </source>
</evidence>
<dbReference type="GO" id="GO:0008270">
    <property type="term" value="F:zinc ion binding"/>
    <property type="evidence" value="ECO:0007669"/>
    <property type="project" value="UniProtKB-KW"/>
</dbReference>
<keyword evidence="5 11" id="KW-0863">Zinc-finger</keyword>
<keyword evidence="10" id="KW-0539">Nucleus</keyword>
<dbReference type="EMBL" id="JAIWYP010000009">
    <property type="protein sequence ID" value="KAH3774544.1"/>
    <property type="molecule type" value="Genomic_DNA"/>
</dbReference>
<evidence type="ECO:0000313" key="13">
    <source>
        <dbReference type="EMBL" id="KAH3774544.1"/>
    </source>
</evidence>
<dbReference type="SUPFAM" id="SSF57667">
    <property type="entry name" value="beta-beta-alpha zinc fingers"/>
    <property type="match status" value="1"/>
</dbReference>
<reference evidence="13" key="1">
    <citation type="journal article" date="2019" name="bioRxiv">
        <title>The Genome of the Zebra Mussel, Dreissena polymorpha: A Resource for Invasive Species Research.</title>
        <authorList>
            <person name="McCartney M.A."/>
            <person name="Auch B."/>
            <person name="Kono T."/>
            <person name="Mallez S."/>
            <person name="Zhang Y."/>
            <person name="Obille A."/>
            <person name="Becker A."/>
            <person name="Abrahante J.E."/>
            <person name="Garbe J."/>
            <person name="Badalamenti J.P."/>
            <person name="Herman A."/>
            <person name="Mangelson H."/>
            <person name="Liachko I."/>
            <person name="Sullivan S."/>
            <person name="Sone E.D."/>
            <person name="Koren S."/>
            <person name="Silverstein K.A.T."/>
            <person name="Beckman K.B."/>
            <person name="Gohl D.M."/>
        </authorList>
    </citation>
    <scope>NUCLEOTIDE SEQUENCE</scope>
    <source>
        <strain evidence="13">Duluth1</strain>
        <tissue evidence="13">Whole animal</tissue>
    </source>
</reference>
<dbReference type="PROSITE" id="PS50157">
    <property type="entry name" value="ZINC_FINGER_C2H2_2"/>
    <property type="match status" value="1"/>
</dbReference>
<keyword evidence="14" id="KW-1185">Reference proteome</keyword>
<evidence type="ECO:0000256" key="11">
    <source>
        <dbReference type="PROSITE-ProRule" id="PRU00042"/>
    </source>
</evidence>
<evidence type="ECO:0000256" key="6">
    <source>
        <dbReference type="ARBA" id="ARBA00022833"/>
    </source>
</evidence>
<comment type="similarity">
    <text evidence="2">Belongs to the krueppel C2H2-type zinc-finger protein family.</text>
</comment>
<accession>A0A9D4IIP8</accession>
<keyword evidence="7" id="KW-0805">Transcription regulation</keyword>
<evidence type="ECO:0000259" key="12">
    <source>
        <dbReference type="PROSITE" id="PS50157"/>
    </source>
</evidence>
<dbReference type="PANTHER" id="PTHR24403:SF67">
    <property type="entry name" value="FI01116P-RELATED"/>
    <property type="match status" value="1"/>
</dbReference>
<evidence type="ECO:0000256" key="5">
    <source>
        <dbReference type="ARBA" id="ARBA00022771"/>
    </source>
</evidence>
<evidence type="ECO:0000256" key="9">
    <source>
        <dbReference type="ARBA" id="ARBA00023163"/>
    </source>
</evidence>
<dbReference type="GO" id="GO:0005634">
    <property type="term" value="C:nucleus"/>
    <property type="evidence" value="ECO:0007669"/>
    <property type="project" value="UniProtKB-SubCell"/>
</dbReference>
<keyword evidence="3" id="KW-0479">Metal-binding</keyword>
<dbReference type="Proteomes" id="UP000828390">
    <property type="component" value="Unassembled WGS sequence"/>
</dbReference>
<name>A0A9D4IIP8_DREPO</name>
<dbReference type="SMART" id="SM00355">
    <property type="entry name" value="ZnF_C2H2"/>
    <property type="match status" value="1"/>
</dbReference>
<dbReference type="GO" id="GO:0045944">
    <property type="term" value="P:positive regulation of transcription by RNA polymerase II"/>
    <property type="evidence" value="ECO:0007669"/>
    <property type="project" value="TreeGrafter"/>
</dbReference>
<dbReference type="InterPro" id="IPR050688">
    <property type="entry name" value="Zinc_finger/UBP_domain"/>
</dbReference>
<dbReference type="PANTHER" id="PTHR24403">
    <property type="entry name" value="ZINC FINGER PROTEIN"/>
    <property type="match status" value="1"/>
</dbReference>
<evidence type="ECO:0000256" key="10">
    <source>
        <dbReference type="ARBA" id="ARBA00023242"/>
    </source>
</evidence>
<evidence type="ECO:0000256" key="7">
    <source>
        <dbReference type="ARBA" id="ARBA00023015"/>
    </source>
</evidence>
<sequence length="98" mass="10970">MHIKKHTGERNYKCPYCISAFTQKGNLKTHIKRTHHTEMVSAMSQKVEETNGTTTIYSVTLNQDGDIAEVSAGEVEGVKVNPAEMGYEHVDELFSNVQ</sequence>